<reference evidence="13" key="1">
    <citation type="submission" date="2023-06" db="EMBL/GenBank/DDBJ databases">
        <authorList>
            <person name="Delattre M."/>
        </authorList>
    </citation>
    <scope>NUCLEOTIDE SEQUENCE</scope>
    <source>
        <strain evidence="13">AF72</strain>
    </source>
</reference>
<dbReference type="InterPro" id="IPR002048">
    <property type="entry name" value="EF_hand_dom"/>
</dbReference>
<keyword evidence="4" id="KW-0677">Repeat</keyword>
<dbReference type="InterPro" id="IPR018247">
    <property type="entry name" value="EF_Hand_1_Ca_BS"/>
</dbReference>
<evidence type="ECO:0000256" key="10">
    <source>
        <dbReference type="PROSITE-ProRule" id="PRU00277"/>
    </source>
</evidence>
<evidence type="ECO:0000256" key="1">
    <source>
        <dbReference type="ARBA" id="ARBA00000971"/>
    </source>
</evidence>
<dbReference type="EMBL" id="CATQJA010002637">
    <property type="protein sequence ID" value="CAJ0575337.1"/>
    <property type="molecule type" value="Genomic_DNA"/>
</dbReference>
<evidence type="ECO:0000259" key="12">
    <source>
        <dbReference type="PROSITE" id="PS50222"/>
    </source>
</evidence>
<evidence type="ECO:0000256" key="5">
    <source>
        <dbReference type="ARBA" id="ARBA00022824"/>
    </source>
</evidence>
<keyword evidence="8" id="KW-0325">Glycoprotein</keyword>
<evidence type="ECO:0000256" key="7">
    <source>
        <dbReference type="ARBA" id="ARBA00023110"/>
    </source>
</evidence>
<dbReference type="SMART" id="SM00054">
    <property type="entry name" value="EFh"/>
    <property type="match status" value="2"/>
</dbReference>
<dbReference type="InterPro" id="IPR011992">
    <property type="entry name" value="EF-hand-dom_pair"/>
</dbReference>
<dbReference type="AlphaFoldDB" id="A0AA36CWS7"/>
<dbReference type="SUPFAM" id="SSF54534">
    <property type="entry name" value="FKBP-like"/>
    <property type="match status" value="1"/>
</dbReference>
<evidence type="ECO:0000259" key="11">
    <source>
        <dbReference type="PROSITE" id="PS50059"/>
    </source>
</evidence>
<keyword evidence="5" id="KW-0256">Endoplasmic reticulum</keyword>
<evidence type="ECO:0000313" key="14">
    <source>
        <dbReference type="Proteomes" id="UP001177023"/>
    </source>
</evidence>
<evidence type="ECO:0000256" key="8">
    <source>
        <dbReference type="ARBA" id="ARBA00023180"/>
    </source>
</evidence>
<feature type="domain" description="PPIase FKBP-type" evidence="11">
    <location>
        <begin position="85"/>
        <end position="174"/>
    </location>
</feature>
<evidence type="ECO:0000256" key="9">
    <source>
        <dbReference type="ARBA" id="ARBA00023235"/>
    </source>
</evidence>
<dbReference type="CDD" id="cd00051">
    <property type="entry name" value="EFh"/>
    <property type="match status" value="1"/>
</dbReference>
<keyword evidence="9 10" id="KW-0413">Isomerase</keyword>
<dbReference type="PROSITE" id="PS00018">
    <property type="entry name" value="EF_HAND_1"/>
    <property type="match status" value="1"/>
</dbReference>
<evidence type="ECO:0000256" key="6">
    <source>
        <dbReference type="ARBA" id="ARBA00022837"/>
    </source>
</evidence>
<dbReference type="InterPro" id="IPR001179">
    <property type="entry name" value="PPIase_FKBP_dom"/>
</dbReference>
<comment type="catalytic activity">
    <reaction evidence="1 10">
        <text>[protein]-peptidylproline (omega=180) = [protein]-peptidylproline (omega=0)</text>
        <dbReference type="Rhea" id="RHEA:16237"/>
        <dbReference type="Rhea" id="RHEA-COMP:10747"/>
        <dbReference type="Rhea" id="RHEA-COMP:10748"/>
        <dbReference type="ChEBI" id="CHEBI:83833"/>
        <dbReference type="ChEBI" id="CHEBI:83834"/>
        <dbReference type="EC" id="5.2.1.8"/>
    </reaction>
</comment>
<keyword evidence="14" id="KW-1185">Reference proteome</keyword>
<gene>
    <name evidence="13" type="ORF">MSPICULIGERA_LOCUS13648</name>
</gene>
<feature type="domain" description="EF-hand" evidence="12">
    <location>
        <begin position="219"/>
        <end position="254"/>
    </location>
</feature>
<dbReference type="PANTHER" id="PTHR46222">
    <property type="entry name" value="PEPTIDYL-PROLYL CIS-TRANS ISOMERASE FKBP7/14"/>
    <property type="match status" value="1"/>
</dbReference>
<name>A0AA36CWS7_9BILA</name>
<protein>
    <recommendedName>
        <fullName evidence="2 10">peptidylprolyl isomerase</fullName>
        <ecNumber evidence="2 10">5.2.1.8</ecNumber>
    </recommendedName>
</protein>
<accession>A0AA36CWS7</accession>
<dbReference type="Pfam" id="PF00254">
    <property type="entry name" value="FKBP_C"/>
    <property type="match status" value="1"/>
</dbReference>
<dbReference type="SUPFAM" id="SSF47473">
    <property type="entry name" value="EF-hand"/>
    <property type="match status" value="1"/>
</dbReference>
<proteinExistence type="predicted"/>
<dbReference type="Pfam" id="PF13202">
    <property type="entry name" value="EF-hand_5"/>
    <property type="match status" value="1"/>
</dbReference>
<dbReference type="EC" id="5.2.1.8" evidence="2 10"/>
<sequence>MRFLLLVLAAWAGSARCSIEVNADTHLGKRKAEDTIPVVEIRGEGKPMSAAQIRHLEEVSNGGPLDIKIETVWKAAQCDRKAQRKDFITLHFKCFTEEGKKVAQSYGDSPIRIQLGVGMAMRGLDKGISGMCAEELRKITIPYRLSRKGKSRVWKFVPNDEHWLTMQIELLSITPYSHAEQFRFLDMNNDTKITEKDLVDWSEGMKKNFGKTWKNEDVDNVIAAKYYIKYFDINGDGEIDVEEFERVMERDEAAARGLKTNKSKGRRRDPGFAWILDFDNDGIVTYEESDEAATLFEAGPTRLPVFSKEEL</sequence>
<dbReference type="GO" id="GO:0005783">
    <property type="term" value="C:endoplasmic reticulum"/>
    <property type="evidence" value="ECO:0007669"/>
    <property type="project" value="UniProtKB-ARBA"/>
</dbReference>
<organism evidence="13 14">
    <name type="scientific">Mesorhabditis spiculigera</name>
    <dbReference type="NCBI Taxonomy" id="96644"/>
    <lineage>
        <taxon>Eukaryota</taxon>
        <taxon>Metazoa</taxon>
        <taxon>Ecdysozoa</taxon>
        <taxon>Nematoda</taxon>
        <taxon>Chromadorea</taxon>
        <taxon>Rhabditida</taxon>
        <taxon>Rhabditina</taxon>
        <taxon>Rhabditomorpha</taxon>
        <taxon>Rhabditoidea</taxon>
        <taxon>Rhabditidae</taxon>
        <taxon>Mesorhabditinae</taxon>
        <taxon>Mesorhabditis</taxon>
    </lineage>
</organism>
<dbReference type="Gene3D" id="3.10.50.40">
    <property type="match status" value="1"/>
</dbReference>
<keyword evidence="6" id="KW-0106">Calcium</keyword>
<feature type="non-terminal residue" evidence="13">
    <location>
        <position position="1"/>
    </location>
</feature>
<evidence type="ECO:0000256" key="4">
    <source>
        <dbReference type="ARBA" id="ARBA00022737"/>
    </source>
</evidence>
<keyword evidence="7 10" id="KW-0697">Rotamase</keyword>
<dbReference type="Gene3D" id="1.10.238.10">
    <property type="entry name" value="EF-hand"/>
    <property type="match status" value="1"/>
</dbReference>
<evidence type="ECO:0000256" key="2">
    <source>
        <dbReference type="ARBA" id="ARBA00013194"/>
    </source>
</evidence>
<dbReference type="InterPro" id="IPR046357">
    <property type="entry name" value="PPIase_dom_sf"/>
</dbReference>
<dbReference type="GO" id="GO:0005509">
    <property type="term" value="F:calcium ion binding"/>
    <property type="evidence" value="ECO:0007669"/>
    <property type="project" value="InterPro"/>
</dbReference>
<evidence type="ECO:0000313" key="13">
    <source>
        <dbReference type="EMBL" id="CAJ0575337.1"/>
    </source>
</evidence>
<dbReference type="PROSITE" id="PS50059">
    <property type="entry name" value="FKBP_PPIASE"/>
    <property type="match status" value="1"/>
</dbReference>
<comment type="caution">
    <text evidence="13">The sequence shown here is derived from an EMBL/GenBank/DDBJ whole genome shotgun (WGS) entry which is preliminary data.</text>
</comment>
<dbReference type="PROSITE" id="PS50222">
    <property type="entry name" value="EF_HAND_2"/>
    <property type="match status" value="1"/>
</dbReference>
<dbReference type="Proteomes" id="UP001177023">
    <property type="component" value="Unassembled WGS sequence"/>
</dbReference>
<keyword evidence="3" id="KW-0732">Signal</keyword>
<dbReference type="GO" id="GO:0003755">
    <property type="term" value="F:peptidyl-prolyl cis-trans isomerase activity"/>
    <property type="evidence" value="ECO:0007669"/>
    <property type="project" value="UniProtKB-KW"/>
</dbReference>
<dbReference type="InterPro" id="IPR052273">
    <property type="entry name" value="PPIase_FKBP"/>
</dbReference>
<dbReference type="PANTHER" id="PTHR46222:SF3">
    <property type="entry name" value="PEPTIDYLPROLYL ISOMERASE"/>
    <property type="match status" value="1"/>
</dbReference>
<evidence type="ECO:0000256" key="3">
    <source>
        <dbReference type="ARBA" id="ARBA00022729"/>
    </source>
</evidence>